<dbReference type="Pfam" id="PF00662">
    <property type="entry name" value="Proton_antipo_N"/>
    <property type="match status" value="1"/>
</dbReference>
<comment type="subcellular location">
    <subcellularLocation>
        <location evidence="2">Membrane</location>
        <topology evidence="2">Multi-pass membrane protein</topology>
    </subcellularLocation>
</comment>
<proteinExistence type="inferred from homology"/>
<feature type="transmembrane region" description="Helical" evidence="10">
    <location>
        <begin position="161"/>
        <end position="181"/>
    </location>
</feature>
<dbReference type="GO" id="GO:0015990">
    <property type="term" value="P:electron transport coupled proton transport"/>
    <property type="evidence" value="ECO:0007669"/>
    <property type="project" value="TreeGrafter"/>
</dbReference>
<evidence type="ECO:0000256" key="3">
    <source>
        <dbReference type="ARBA" id="ARBA00012944"/>
    </source>
</evidence>
<name>A0A0U2JEU0_9ACAR</name>
<evidence type="ECO:0000259" key="13">
    <source>
        <dbReference type="Pfam" id="PF00662"/>
    </source>
</evidence>
<feature type="transmembrane region" description="Helical" evidence="10">
    <location>
        <begin position="295"/>
        <end position="311"/>
    </location>
</feature>
<evidence type="ECO:0000256" key="9">
    <source>
        <dbReference type="ARBA" id="ARBA00049551"/>
    </source>
</evidence>
<reference evidence="14" key="1">
    <citation type="submission" date="2015-05" db="EMBL/GenBank/DDBJ databases">
        <authorList>
            <person name="Wang D.B."/>
            <person name="Wang M."/>
        </authorList>
    </citation>
    <scope>NUCLEOTIDE SEQUENCE</scope>
</reference>
<evidence type="ECO:0000256" key="1">
    <source>
        <dbReference type="ARBA" id="ARBA00003257"/>
    </source>
</evidence>
<dbReference type="InterPro" id="IPR001516">
    <property type="entry name" value="Proton_antipo_N"/>
</dbReference>
<dbReference type="PRINTS" id="PR01434">
    <property type="entry name" value="NADHDHGNASE5"/>
</dbReference>
<accession>A0A0U2JEU0</accession>
<feature type="transmembrane region" description="Helical" evidence="10">
    <location>
        <begin position="268"/>
        <end position="289"/>
    </location>
</feature>
<evidence type="ECO:0000256" key="6">
    <source>
        <dbReference type="ARBA" id="ARBA00022982"/>
    </source>
</evidence>
<feature type="chain" id="PRO_5006830843" description="NADH-ubiquinone oxidoreductase chain 5" evidence="11">
    <location>
        <begin position="21"/>
        <end position="529"/>
    </location>
</feature>
<feature type="transmembrane region" description="Helical" evidence="10">
    <location>
        <begin position="44"/>
        <end position="70"/>
    </location>
</feature>
<reference evidence="14" key="2">
    <citation type="journal article" date="2016" name="Sci. Rep.">
        <title>Mitochondrial genome evolution and tRNA truncation in Acariformes mites: new evidence from eriophyoid mites.</title>
        <authorList>
            <person name="Xue X.F."/>
            <person name="Guo J.F."/>
            <person name="Dong Y."/>
            <person name="Hong X.Y."/>
            <person name="Shao R."/>
        </authorList>
    </citation>
    <scope>NUCLEOTIDE SEQUENCE</scope>
</reference>
<dbReference type="PANTHER" id="PTHR42829:SF2">
    <property type="entry name" value="NADH-UBIQUINONE OXIDOREDUCTASE CHAIN 5"/>
    <property type="match status" value="1"/>
</dbReference>
<keyword evidence="5 10" id="KW-0812">Transmembrane</keyword>
<evidence type="ECO:0000256" key="5">
    <source>
        <dbReference type="ARBA" id="ARBA00022692"/>
    </source>
</evidence>
<feature type="transmembrane region" description="Helical" evidence="10">
    <location>
        <begin position="458"/>
        <end position="480"/>
    </location>
</feature>
<organism evidence="14">
    <name type="scientific">Epitrimerus sabinae</name>
    <dbReference type="NCBI Taxonomy" id="1452570"/>
    <lineage>
        <taxon>Eukaryota</taxon>
        <taxon>Metazoa</taxon>
        <taxon>Ecdysozoa</taxon>
        <taxon>Arthropoda</taxon>
        <taxon>Chelicerata</taxon>
        <taxon>Arachnida</taxon>
        <taxon>Acari</taxon>
        <taxon>Acariformes</taxon>
        <taxon>Trombidiformes</taxon>
        <taxon>Prostigmata</taxon>
        <taxon>Eupodina</taxon>
        <taxon>Eriophyoidea</taxon>
        <taxon>Eriophyidae</taxon>
        <taxon>Phyllocoptinae</taxon>
        <taxon>Phyllocoptini</taxon>
        <taxon>Epitrimerus</taxon>
    </lineage>
</organism>
<keyword evidence="10" id="KW-0813">Transport</keyword>
<comment type="catalytic activity">
    <reaction evidence="9 10">
        <text>a ubiquinone + NADH + 5 H(+)(in) = a ubiquinol + NAD(+) + 4 H(+)(out)</text>
        <dbReference type="Rhea" id="RHEA:29091"/>
        <dbReference type="Rhea" id="RHEA-COMP:9565"/>
        <dbReference type="Rhea" id="RHEA-COMP:9566"/>
        <dbReference type="ChEBI" id="CHEBI:15378"/>
        <dbReference type="ChEBI" id="CHEBI:16389"/>
        <dbReference type="ChEBI" id="CHEBI:17976"/>
        <dbReference type="ChEBI" id="CHEBI:57540"/>
        <dbReference type="ChEBI" id="CHEBI:57945"/>
        <dbReference type="EC" id="7.1.1.2"/>
    </reaction>
</comment>
<protein>
    <recommendedName>
        <fullName evidence="4 10">NADH-ubiquinone oxidoreductase chain 5</fullName>
        <ecNumber evidence="3 10">7.1.1.2</ecNumber>
    </recommendedName>
</protein>
<feature type="transmembrane region" description="Helical" evidence="10">
    <location>
        <begin position="235"/>
        <end position="256"/>
    </location>
</feature>
<dbReference type="EC" id="7.1.1.2" evidence="3 10"/>
<dbReference type="InterPro" id="IPR001750">
    <property type="entry name" value="ND/Mrp_TM"/>
</dbReference>
<feature type="transmembrane region" description="Helical" evidence="10">
    <location>
        <begin position="323"/>
        <end position="343"/>
    </location>
</feature>
<dbReference type="Pfam" id="PF00361">
    <property type="entry name" value="Proton_antipo_M"/>
    <property type="match status" value="1"/>
</dbReference>
<feature type="transmembrane region" description="Helical" evidence="10">
    <location>
        <begin position="500"/>
        <end position="528"/>
    </location>
</feature>
<dbReference type="EMBL" id="KR604966">
    <property type="protein sequence ID" value="ALK03789.1"/>
    <property type="molecule type" value="Genomic_DNA"/>
</dbReference>
<feature type="domain" description="NADH:quinone oxidoreductase/Mrp antiporter transmembrane" evidence="12">
    <location>
        <begin position="103"/>
        <end position="375"/>
    </location>
</feature>
<keyword evidence="10 14" id="KW-0496">Mitochondrion</keyword>
<evidence type="ECO:0000256" key="4">
    <source>
        <dbReference type="ARBA" id="ARBA00021096"/>
    </source>
</evidence>
<evidence type="ECO:0000313" key="14">
    <source>
        <dbReference type="EMBL" id="ALK03789.1"/>
    </source>
</evidence>
<keyword evidence="10" id="KW-0830">Ubiquinone</keyword>
<dbReference type="AlphaFoldDB" id="A0A0U2JEU0"/>
<evidence type="ECO:0000256" key="10">
    <source>
        <dbReference type="RuleBase" id="RU003404"/>
    </source>
</evidence>
<feature type="transmembrane region" description="Helical" evidence="10">
    <location>
        <begin position="82"/>
        <end position="100"/>
    </location>
</feature>
<sequence>MKSFLLFFFFALILFLAIFSQPLNFNMGFNFFTFHKDGLNNFLFGFQYDVVSSIFLMMVFFVTTMVLCYSEVYMEHYNNKKFISLLLIFFLSMILLASSSSPLNLLLGWDGLGVSSFCLIMFYPNKTTLFNSVLTMFFNRLGDVVMIFCLGLMILSFEPGLIFLSSNSLLVLACILICSLTKSAQFPLSSWLPAAMSAPTPISAMVHSSTLVTAGIFLVSKLLYVSSGSTVLDMITYISFMTFLLGGFMGSLELDFKKIIAFSTMSQISMIMFLISMFMLVIGLVHMVFHAFFKTLLFCSAGVYFLSHLSNQFSTLMITVGKSYLLVGLVFLSLFSMSGLIFSSSFLTKDLALECLSSAHASFFFLFFLLGSSLTLVYSSKLFFCSLSTPKHSYFFVMKSFFYIFFLSFSAVTAYMGSLMKFYPFFKVGVSIFSLEIYYILLIFLFSLNIPLLSNVALSAFSFSVGFMKLFTFSRLQLFFFPKINMEMFLNDTGLVKPYYFLSSLHFVNVFSFYGQFYSFFFLFLMFLF</sequence>
<feature type="transmembrane region" description="Helical" evidence="10">
    <location>
        <begin position="396"/>
        <end position="416"/>
    </location>
</feature>
<feature type="transmembrane region" description="Helical" evidence="10">
    <location>
        <begin position="137"/>
        <end position="155"/>
    </location>
</feature>
<comment type="function">
    <text evidence="1">Core subunit of the mitochondrial membrane respiratory chain NADH dehydrogenase (Complex I) that is believed to belong to the minimal assembly required for catalysis. Complex I functions in the transfer of electrons from NADH to the respiratory chain. The immediate electron acceptor for the enzyme is believed to be ubiquinone.</text>
</comment>
<dbReference type="GO" id="GO:0042773">
    <property type="term" value="P:ATP synthesis coupled electron transport"/>
    <property type="evidence" value="ECO:0007669"/>
    <property type="project" value="InterPro"/>
</dbReference>
<evidence type="ECO:0000259" key="12">
    <source>
        <dbReference type="Pfam" id="PF00361"/>
    </source>
</evidence>
<evidence type="ECO:0000256" key="2">
    <source>
        <dbReference type="ARBA" id="ARBA00004141"/>
    </source>
</evidence>
<dbReference type="GO" id="GO:0008137">
    <property type="term" value="F:NADH dehydrogenase (ubiquinone) activity"/>
    <property type="evidence" value="ECO:0007669"/>
    <property type="project" value="UniProtKB-EC"/>
</dbReference>
<dbReference type="GO" id="GO:0016020">
    <property type="term" value="C:membrane"/>
    <property type="evidence" value="ECO:0007669"/>
    <property type="project" value="UniProtKB-SubCell"/>
</dbReference>
<geneLocation type="mitochondrion" evidence="14"/>
<keyword evidence="10" id="KW-0520">NAD</keyword>
<evidence type="ECO:0000256" key="8">
    <source>
        <dbReference type="ARBA" id="ARBA00023136"/>
    </source>
</evidence>
<evidence type="ECO:0000256" key="7">
    <source>
        <dbReference type="ARBA" id="ARBA00022989"/>
    </source>
</evidence>
<keyword evidence="11" id="KW-0732">Signal</keyword>
<gene>
    <name evidence="14" type="primary">nad5</name>
</gene>
<feature type="signal peptide" evidence="11">
    <location>
        <begin position="1"/>
        <end position="20"/>
    </location>
</feature>
<evidence type="ECO:0000256" key="11">
    <source>
        <dbReference type="SAM" id="SignalP"/>
    </source>
</evidence>
<keyword evidence="7 10" id="KW-1133">Transmembrane helix</keyword>
<keyword evidence="8 10" id="KW-0472">Membrane</keyword>
<feature type="transmembrane region" description="Helical" evidence="10">
    <location>
        <begin position="422"/>
        <end position="446"/>
    </location>
</feature>
<dbReference type="InterPro" id="IPR003945">
    <property type="entry name" value="NU5C-like"/>
</dbReference>
<comment type="similarity">
    <text evidence="10">Belongs to the complex I subunit 5 family.</text>
</comment>
<feature type="transmembrane region" description="Helical" evidence="10">
    <location>
        <begin position="363"/>
        <end position="384"/>
    </location>
</feature>
<feature type="domain" description="NADH-Ubiquinone oxidoreductase (complex I) chain 5 N-terminal" evidence="13">
    <location>
        <begin position="42"/>
        <end position="77"/>
    </location>
</feature>
<comment type="function">
    <text evidence="10">Core subunit of the mitochondrial membrane respiratory chain NADH dehydrogenase (Complex I) which catalyzes electron transfer from NADH through the respiratory chain, using ubiquinone as an electron acceptor. Essential for the catalytic activity and assembly of complex I.</text>
</comment>
<dbReference type="GO" id="GO:0003954">
    <property type="term" value="F:NADH dehydrogenase activity"/>
    <property type="evidence" value="ECO:0007669"/>
    <property type="project" value="TreeGrafter"/>
</dbReference>
<feature type="transmembrane region" description="Helical" evidence="10">
    <location>
        <begin position="106"/>
        <end position="125"/>
    </location>
</feature>
<keyword evidence="6" id="KW-0249">Electron transport</keyword>
<dbReference type="PANTHER" id="PTHR42829">
    <property type="entry name" value="NADH-UBIQUINONE OXIDOREDUCTASE CHAIN 5"/>
    <property type="match status" value="1"/>
</dbReference>